<dbReference type="PANTHER" id="PTHR31623:SF128">
    <property type="entry name" value="SALUTARIDINOL 7-O-ACETYLTRANSFERASE-LIKE"/>
    <property type="match status" value="1"/>
</dbReference>
<dbReference type="Proteomes" id="UP000583929">
    <property type="component" value="Unassembled WGS sequence"/>
</dbReference>
<evidence type="ECO:0000256" key="3">
    <source>
        <dbReference type="ARBA" id="ARBA00023315"/>
    </source>
</evidence>
<accession>A0A7J6DJZ5</accession>
<sequence>MDNMIKVEILSRELVKPSNPTPSHLKDYKLCFLDQFIPETHGGITFFYSSNSHFLKSDQNDNKNYCRILKKSLSDTLTDFYPIAGRFKDTSTIDCNDNGACVVEAKINSNLTDFLTRVNQTKDIHTLLGKLIPTLDSKTMELASKCMLIAQITVFNCGGVSISFCLEHRFCDFSSVMVFLKSWSARSRGGDGKIADPDFVGSDFLPPQDMPPLPPYHNNNPFENRNTTRLVFEPAKISDLKSRYFTEISDQNKKISRVEVVLALILKSAISATRSSSSISKSEGADLTKSLLFQAVNLRKRTEPPLPGNAMGNLFWLLPVMIKEEEKKNIEFHEIIDEMRRETTSFLDETVRKIKGDEEGIGLVFKSAKEKKEIMESVGDVDTYFCSSWCRFPIYEMDFGWGNPVWVSSGFVSSLNLIVMEDTKCGEGIQVWVSLDPKVMAIFERDHELLSFASLNPTIMA</sequence>
<proteinExistence type="inferred from homology"/>
<organism evidence="4 5">
    <name type="scientific">Cannabis sativa</name>
    <name type="common">Hemp</name>
    <name type="synonym">Marijuana</name>
    <dbReference type="NCBI Taxonomy" id="3483"/>
    <lineage>
        <taxon>Eukaryota</taxon>
        <taxon>Viridiplantae</taxon>
        <taxon>Streptophyta</taxon>
        <taxon>Embryophyta</taxon>
        <taxon>Tracheophyta</taxon>
        <taxon>Spermatophyta</taxon>
        <taxon>Magnoliopsida</taxon>
        <taxon>eudicotyledons</taxon>
        <taxon>Gunneridae</taxon>
        <taxon>Pentapetalae</taxon>
        <taxon>rosids</taxon>
        <taxon>fabids</taxon>
        <taxon>Rosales</taxon>
        <taxon>Cannabaceae</taxon>
        <taxon>Cannabis</taxon>
    </lineage>
</organism>
<dbReference type="EMBL" id="JAATIQ010001098">
    <property type="protein sequence ID" value="KAF4346236.1"/>
    <property type="molecule type" value="Genomic_DNA"/>
</dbReference>
<dbReference type="Gene3D" id="3.30.559.10">
    <property type="entry name" value="Chloramphenicol acetyltransferase-like domain"/>
    <property type="match status" value="2"/>
</dbReference>
<gene>
    <name evidence="4" type="ORF">G4B88_026812</name>
</gene>
<evidence type="ECO:0000256" key="2">
    <source>
        <dbReference type="ARBA" id="ARBA00022679"/>
    </source>
</evidence>
<comment type="caution">
    <text evidence="4">The sequence shown here is derived from an EMBL/GenBank/DDBJ whole genome shotgun (WGS) entry which is preliminary data.</text>
</comment>
<evidence type="ECO:0000313" key="5">
    <source>
        <dbReference type="Proteomes" id="UP000583929"/>
    </source>
</evidence>
<evidence type="ECO:0008006" key="6">
    <source>
        <dbReference type="Google" id="ProtNLM"/>
    </source>
</evidence>
<dbReference type="Pfam" id="PF02458">
    <property type="entry name" value="Transferase"/>
    <property type="match status" value="1"/>
</dbReference>
<dbReference type="InterPro" id="IPR023213">
    <property type="entry name" value="CAT-like_dom_sf"/>
</dbReference>
<keyword evidence="2" id="KW-0808">Transferase</keyword>
<keyword evidence="5" id="KW-1185">Reference proteome</keyword>
<dbReference type="PANTHER" id="PTHR31623">
    <property type="entry name" value="F21J9.9"/>
    <property type="match status" value="1"/>
</dbReference>
<protein>
    <recommendedName>
        <fullName evidence="6">Transferase</fullName>
    </recommendedName>
</protein>
<dbReference type="GO" id="GO:0016746">
    <property type="term" value="F:acyltransferase activity"/>
    <property type="evidence" value="ECO:0007669"/>
    <property type="project" value="UniProtKB-KW"/>
</dbReference>
<comment type="similarity">
    <text evidence="1">Belongs to the plant acyltransferase family.</text>
</comment>
<name>A0A7J6DJZ5_CANSA</name>
<evidence type="ECO:0000313" key="4">
    <source>
        <dbReference type="EMBL" id="KAF4346236.1"/>
    </source>
</evidence>
<dbReference type="AlphaFoldDB" id="A0A7J6DJZ5"/>
<reference evidence="4 5" key="1">
    <citation type="journal article" date="2020" name="bioRxiv">
        <title>Sequence and annotation of 42 cannabis genomes reveals extensive copy number variation in cannabinoid synthesis and pathogen resistance genes.</title>
        <authorList>
            <person name="Mckernan K.J."/>
            <person name="Helbert Y."/>
            <person name="Kane L.T."/>
            <person name="Ebling H."/>
            <person name="Zhang L."/>
            <person name="Liu B."/>
            <person name="Eaton Z."/>
            <person name="Mclaughlin S."/>
            <person name="Kingan S."/>
            <person name="Baybayan P."/>
            <person name="Concepcion G."/>
            <person name="Jordan M."/>
            <person name="Riva A."/>
            <person name="Barbazuk W."/>
            <person name="Harkins T."/>
        </authorList>
    </citation>
    <scope>NUCLEOTIDE SEQUENCE [LARGE SCALE GENOMIC DNA]</scope>
    <source>
        <strain evidence="5">cv. Jamaican Lion 4</strain>
        <tissue evidence="4">Leaf</tissue>
    </source>
</reference>
<evidence type="ECO:0000256" key="1">
    <source>
        <dbReference type="ARBA" id="ARBA00009861"/>
    </source>
</evidence>
<keyword evidence="3" id="KW-0012">Acyltransferase</keyword>